<dbReference type="Pfam" id="PF07690">
    <property type="entry name" value="MFS_1"/>
    <property type="match status" value="1"/>
</dbReference>
<evidence type="ECO:0000256" key="3">
    <source>
        <dbReference type="ARBA" id="ARBA00023136"/>
    </source>
</evidence>
<sequence>MTEVSALMGATILGGLVLQWPLGKLADIYDRRLTILGVALAVAVCSLLIALATGGPPGLILVLAAVWGGLAFTVYPLSLAVANDFLAPEELVGAAAGLLMVHGVGMIIGPVAAAYLIDSLGPAGLFWGVCAVASFLALFAFYRHEVGQPLAAEEKTEFVPIPIATTAYASALDPRSEEVQLEFDFESLAEDAVDAEETGSAS</sequence>
<dbReference type="InterPro" id="IPR036259">
    <property type="entry name" value="MFS_trans_sf"/>
</dbReference>
<reference evidence="7" key="1">
    <citation type="submission" date="2017-05" db="EMBL/GenBank/DDBJ databases">
        <authorList>
            <person name="Sharma S."/>
            <person name="Sidhu C."/>
            <person name="Pinnaka A.K."/>
        </authorList>
    </citation>
    <scope>NUCLEOTIDE SEQUENCE [LARGE SCALE GENOMIC DNA]</scope>
    <source>
        <strain evidence="7">AK93</strain>
    </source>
</reference>
<dbReference type="PANTHER" id="PTHR23521">
    <property type="entry name" value="TRANSPORTER MFS SUPERFAMILY"/>
    <property type="match status" value="1"/>
</dbReference>
<keyword evidence="1 4" id="KW-0812">Transmembrane</keyword>
<feature type="domain" description="Major facilitator superfamily (MFS) profile" evidence="5">
    <location>
        <begin position="1"/>
        <end position="202"/>
    </location>
</feature>
<feature type="transmembrane region" description="Helical" evidence="4">
    <location>
        <begin position="91"/>
        <end position="117"/>
    </location>
</feature>
<dbReference type="SUPFAM" id="SSF103473">
    <property type="entry name" value="MFS general substrate transporter"/>
    <property type="match status" value="1"/>
</dbReference>
<accession>A0A3E0X0Q1</accession>
<comment type="caution">
    <text evidence="6">The sequence shown here is derived from an EMBL/GenBank/DDBJ whole genome shotgun (WGS) entry which is preliminary data.</text>
</comment>
<name>A0A3E0X0Q1_9GAMM</name>
<keyword evidence="3 4" id="KW-0472">Membrane</keyword>
<keyword evidence="7" id="KW-1185">Reference proteome</keyword>
<dbReference type="PANTHER" id="PTHR23521:SF3">
    <property type="entry name" value="MFS TRANSPORTER"/>
    <property type="match status" value="1"/>
</dbReference>
<dbReference type="Gene3D" id="1.20.1250.20">
    <property type="entry name" value="MFS general substrate transporter like domains"/>
    <property type="match status" value="1"/>
</dbReference>
<dbReference type="InterPro" id="IPR011701">
    <property type="entry name" value="MFS"/>
</dbReference>
<evidence type="ECO:0000313" key="6">
    <source>
        <dbReference type="EMBL" id="RFA39000.1"/>
    </source>
</evidence>
<gene>
    <name evidence="6" type="ORF">CAL65_03650</name>
</gene>
<feature type="transmembrane region" description="Helical" evidence="4">
    <location>
        <begin position="59"/>
        <end position="79"/>
    </location>
</feature>
<feature type="transmembrane region" description="Helical" evidence="4">
    <location>
        <begin position="123"/>
        <end position="142"/>
    </location>
</feature>
<keyword evidence="2 4" id="KW-1133">Transmembrane helix</keyword>
<evidence type="ECO:0000313" key="7">
    <source>
        <dbReference type="Proteomes" id="UP000256763"/>
    </source>
</evidence>
<dbReference type="Proteomes" id="UP000256763">
    <property type="component" value="Unassembled WGS sequence"/>
</dbReference>
<dbReference type="GO" id="GO:0022857">
    <property type="term" value="F:transmembrane transporter activity"/>
    <property type="evidence" value="ECO:0007669"/>
    <property type="project" value="InterPro"/>
</dbReference>
<organism evidence="6 7">
    <name type="scientific">Alkalilimnicola ehrlichii</name>
    <dbReference type="NCBI Taxonomy" id="351052"/>
    <lineage>
        <taxon>Bacteria</taxon>
        <taxon>Pseudomonadati</taxon>
        <taxon>Pseudomonadota</taxon>
        <taxon>Gammaproteobacteria</taxon>
        <taxon>Chromatiales</taxon>
        <taxon>Ectothiorhodospiraceae</taxon>
        <taxon>Alkalilimnicola</taxon>
    </lineage>
</organism>
<evidence type="ECO:0000256" key="2">
    <source>
        <dbReference type="ARBA" id="ARBA00022989"/>
    </source>
</evidence>
<evidence type="ECO:0000256" key="4">
    <source>
        <dbReference type="SAM" id="Phobius"/>
    </source>
</evidence>
<dbReference type="PROSITE" id="PS50850">
    <property type="entry name" value="MFS"/>
    <property type="match status" value="1"/>
</dbReference>
<evidence type="ECO:0000256" key="1">
    <source>
        <dbReference type="ARBA" id="ARBA00022692"/>
    </source>
</evidence>
<proteinExistence type="predicted"/>
<dbReference type="InterPro" id="IPR020846">
    <property type="entry name" value="MFS_dom"/>
</dbReference>
<dbReference type="AlphaFoldDB" id="A0A3E0X0Q1"/>
<protein>
    <recommendedName>
        <fullName evidence="5">Major facilitator superfamily (MFS) profile domain-containing protein</fullName>
    </recommendedName>
</protein>
<evidence type="ECO:0000259" key="5">
    <source>
        <dbReference type="PROSITE" id="PS50850"/>
    </source>
</evidence>
<dbReference type="GO" id="GO:0005886">
    <property type="term" value="C:plasma membrane"/>
    <property type="evidence" value="ECO:0007669"/>
    <property type="project" value="TreeGrafter"/>
</dbReference>
<dbReference type="EMBL" id="NFZW01000002">
    <property type="protein sequence ID" value="RFA39000.1"/>
    <property type="molecule type" value="Genomic_DNA"/>
</dbReference>
<feature type="transmembrane region" description="Helical" evidence="4">
    <location>
        <begin position="35"/>
        <end position="53"/>
    </location>
</feature>
<feature type="transmembrane region" description="Helical" evidence="4">
    <location>
        <begin position="6"/>
        <end position="23"/>
    </location>
</feature>